<dbReference type="NCBIfam" id="TIGR02500">
    <property type="entry name" value="type_III_yscD"/>
    <property type="match status" value="1"/>
</dbReference>
<dbReference type="Gene3D" id="2.60.200.20">
    <property type="match status" value="1"/>
</dbReference>
<evidence type="ECO:0000259" key="2">
    <source>
        <dbReference type="Pfam" id="PF16693"/>
    </source>
</evidence>
<keyword evidence="1" id="KW-0812">Transmembrane</keyword>
<evidence type="ECO:0000313" key="8">
    <source>
        <dbReference type="EMBL" id="MZZ14659.1"/>
    </source>
</evidence>
<dbReference type="RefSeq" id="WP_003100752.1">
    <property type="nucleotide sequence ID" value="NZ_AP024513.1"/>
</dbReference>
<dbReference type="EMBL" id="WXZT01000014">
    <property type="protein sequence ID" value="MZZ14659.1"/>
    <property type="molecule type" value="Genomic_DNA"/>
</dbReference>
<evidence type="ECO:0000259" key="5">
    <source>
        <dbReference type="Pfam" id="PF21937"/>
    </source>
</evidence>
<organism evidence="8 14">
    <name type="scientific">Pseudomonas aeruginosa</name>
    <dbReference type="NCBI Taxonomy" id="287"/>
    <lineage>
        <taxon>Bacteria</taxon>
        <taxon>Pseudomonadati</taxon>
        <taxon>Pseudomonadota</taxon>
        <taxon>Gammaproteobacteria</taxon>
        <taxon>Pseudomonadales</taxon>
        <taxon>Pseudomonadaceae</taxon>
        <taxon>Pseudomonas</taxon>
    </lineage>
</organism>
<evidence type="ECO:0000313" key="11">
    <source>
        <dbReference type="Proteomes" id="UP000045039"/>
    </source>
</evidence>
<accession>A0A072ZHZ5</accession>
<dbReference type="EMBL" id="NFFZ01000022">
    <property type="protein sequence ID" value="OTI56372.1"/>
    <property type="molecule type" value="Genomic_DNA"/>
</dbReference>
<reference evidence="11" key="1">
    <citation type="submission" date="2015-06" db="EMBL/GenBank/DDBJ databases">
        <authorList>
            <person name="Radhakrishnan Rajesh"/>
            <person name="Underwood Anthony"/>
            <person name="Al-Shahib Ali"/>
        </authorList>
    </citation>
    <scope>NUCLEOTIDE SEQUENCE [LARGE SCALE GENOMIC DNA]</scope>
    <source>
        <strain evidence="11">P19_London_7_VIM_2_05_10</strain>
    </source>
</reference>
<dbReference type="EMBL" id="CVVU01000202">
    <property type="protein sequence ID" value="CRP00532.1"/>
    <property type="molecule type" value="Genomic_DNA"/>
</dbReference>
<evidence type="ECO:0000313" key="9">
    <source>
        <dbReference type="EMBL" id="OTI56372.1"/>
    </source>
</evidence>
<keyword evidence="1" id="KW-1133">Transmembrane helix</keyword>
<dbReference type="Proteomes" id="UP000284767">
    <property type="component" value="Unassembled WGS sequence"/>
</dbReference>
<reference evidence="9 12" key="3">
    <citation type="submission" date="2017-05" db="EMBL/GenBank/DDBJ databases">
        <authorList>
            <person name="Song R."/>
            <person name="Chenine A.L."/>
            <person name="Ruprecht R.M."/>
        </authorList>
    </citation>
    <scope>NUCLEOTIDE SEQUENCE [LARGE SCALE GENOMIC DNA]</scope>
    <source>
        <strain evidence="9 12">S567_C10_BS</strain>
    </source>
</reference>
<dbReference type="Gene3D" id="3.30.70.1770">
    <property type="match status" value="1"/>
</dbReference>
<dbReference type="InterPro" id="IPR053946">
    <property type="entry name" value="YscD_ppl_3rd"/>
</dbReference>
<feature type="domain" description="YscD-like Bon-like" evidence="5">
    <location>
        <begin position="218"/>
        <end position="283"/>
    </location>
</feature>
<comment type="caution">
    <text evidence="8">The sequence shown here is derived from an EMBL/GenBank/DDBJ whole genome shotgun (WGS) entry which is preliminary data.</text>
</comment>
<reference evidence="8" key="6">
    <citation type="submission" date="2020-01" db="EMBL/GenBank/DDBJ databases">
        <title>Bacteria Cultured from War Wounds Associated with the Conflict in Eastern Ukraine.</title>
        <authorList>
            <person name="Snesrud E."/>
            <person name="Galac M.R."/>
            <person name="Mc Gann P."/>
            <person name="Valentine K."/>
            <person name="Viacheslav K."/>
        </authorList>
    </citation>
    <scope>NUCLEOTIDE SEQUENCE</scope>
    <source>
        <strain evidence="8">VNMU148</strain>
    </source>
</reference>
<dbReference type="InterPro" id="IPR053947">
    <property type="entry name" value="YscD_ppl__2nd"/>
</dbReference>
<feature type="domain" description="YscD cytoplasmic" evidence="3">
    <location>
        <begin position="6"/>
        <end position="98"/>
    </location>
</feature>
<evidence type="ECO:0000313" key="12">
    <source>
        <dbReference type="Proteomes" id="UP000194857"/>
    </source>
</evidence>
<dbReference type="EMBL" id="NSNE01000002">
    <property type="protein sequence ID" value="RPM21690.1"/>
    <property type="molecule type" value="Genomic_DNA"/>
</dbReference>
<dbReference type="Pfam" id="PF16693">
    <property type="entry name" value="Yop-YscD_ppl_1st"/>
    <property type="match status" value="1"/>
</dbReference>
<feature type="transmembrane region" description="Helical" evidence="1">
    <location>
        <begin position="127"/>
        <end position="145"/>
    </location>
</feature>
<gene>
    <name evidence="7" type="primary">yscD</name>
    <name evidence="9" type="ORF">CAZ10_30125</name>
    <name evidence="8" type="ORF">GUL26_20645</name>
    <name evidence="10" type="ORF">IPC1295_05335</name>
    <name evidence="7" type="ORF">PAERUG_P19_London_7_VIM_2_05_10_03122</name>
</gene>
<evidence type="ECO:0000313" key="7">
    <source>
        <dbReference type="EMBL" id="CRP00532.1"/>
    </source>
</evidence>
<dbReference type="InterPro" id="IPR012843">
    <property type="entry name" value="YscD"/>
</dbReference>
<dbReference type="Proteomes" id="UP000045039">
    <property type="component" value="Unassembled WGS sequence"/>
</dbReference>
<dbReference type="eggNOG" id="COG1716">
    <property type="taxonomic scope" value="Bacteria"/>
</dbReference>
<dbReference type="Pfam" id="PF16697">
    <property type="entry name" value="Yop-YscD_cpl"/>
    <property type="match status" value="1"/>
</dbReference>
<dbReference type="Gene3D" id="3.30.1340.30">
    <property type="match status" value="2"/>
</dbReference>
<protein>
    <submittedName>
        <fullName evidence="8">EscD/YscD/HrpQ family type III secretion system inner membrane ring protein</fullName>
    </submittedName>
    <submittedName>
        <fullName evidence="7">Yop proteins translocation protein D</fullName>
    </submittedName>
</protein>
<evidence type="ECO:0000313" key="13">
    <source>
        <dbReference type="Proteomes" id="UP000284767"/>
    </source>
</evidence>
<sequence>MAWKIRFYSGLNQGAEVSLGEGRVALGSDPLQADLVLLDEGIAAVHLVLEVDAQGVRLLEWAEGCEPRQDGQAQVAGAILQALAGQTCGPLRWAFCDPQRSFPERFPEAEVQTAPVRRKSSARAGGAWLLGVSLALALCLLGMLVEPWSARQHGMAGEEPLAKVRAYLREQGMSEVDVQRQGDSLLLGGYLEDNARRLALQRYLDGSGVDYRLEARSMEDIRQGVDFILQKFGYRQILSSNADKPGWVRLNGELAEQDERWARIDALLESEVPGLLGVENQVRVAGSHLRRLERLLADAGLDRQLSFRERGERIELSGTLDEVQLSAFYRLQREFQQEFGNRPSLELLSRGKRASGDELEFTIRSVSLGRVPYVVLGDGQKYPVGASTSRGVRILAIEPESILVARGKQRFIINLKGEVLHDDSLGNATVGR</sequence>
<feature type="domain" description="YscD/Y4YQ C-terminal" evidence="6">
    <location>
        <begin position="362"/>
        <end position="411"/>
    </location>
</feature>
<evidence type="ECO:0000256" key="1">
    <source>
        <dbReference type="SAM" id="Phobius"/>
    </source>
</evidence>
<keyword evidence="1" id="KW-0472">Membrane</keyword>
<dbReference type="Pfam" id="PF21934">
    <property type="entry name" value="Yop-YscD_ppl_3rd"/>
    <property type="match status" value="1"/>
</dbReference>
<dbReference type="InterPro" id="IPR032030">
    <property type="entry name" value="YscD_cytoplasmic_dom"/>
</dbReference>
<dbReference type="Pfam" id="PF23893">
    <property type="entry name" value="Y4YQ_C"/>
    <property type="match status" value="1"/>
</dbReference>
<dbReference type="InterPro" id="IPR032034">
    <property type="entry name" value="YscD_ppl_1st"/>
</dbReference>
<dbReference type="InterPro" id="IPR057770">
    <property type="entry name" value="YscD/Y4YQ_C"/>
</dbReference>
<evidence type="ECO:0000259" key="6">
    <source>
        <dbReference type="Pfam" id="PF23893"/>
    </source>
</evidence>
<evidence type="ECO:0000259" key="4">
    <source>
        <dbReference type="Pfam" id="PF21934"/>
    </source>
</evidence>
<dbReference type="Proteomes" id="UP000194857">
    <property type="component" value="Unassembled WGS sequence"/>
</dbReference>
<proteinExistence type="predicted"/>
<dbReference type="AlphaFoldDB" id="A0A072ZHZ5"/>
<dbReference type="Proteomes" id="UP000644192">
    <property type="component" value="Unassembled WGS sequence"/>
</dbReference>
<feature type="domain" description="YscD-like Bon-like" evidence="2">
    <location>
        <begin position="158"/>
        <end position="217"/>
    </location>
</feature>
<reference evidence="10 13" key="5">
    <citation type="submission" date="2019-01" db="EMBL/GenBank/DDBJ databases">
        <title>The Pseudomonas aeruginosa pan-genome provides new insights on its population structure, horizontal gene transfer and pathogenicity.</title>
        <authorList>
            <person name="Freschi L."/>
            <person name="Vincent A.T."/>
            <person name="Jeukens J."/>
            <person name="Emond-Rheault J.-G."/>
            <person name="Kukavica-Ibrulj I."/>
            <person name="Dupont M.-J."/>
            <person name="Charette S.J."/>
            <person name="Boyle B."/>
            <person name="Levesque R.C."/>
        </authorList>
    </citation>
    <scope>NUCLEOTIDE SEQUENCE [LARGE SCALE GENOMIC DNA]</scope>
    <source>
        <strain evidence="10 13">PA-W36</strain>
    </source>
</reference>
<evidence type="ECO:0000313" key="10">
    <source>
        <dbReference type="EMBL" id="RPM21690.1"/>
    </source>
</evidence>
<name>A0A072ZHZ5_PSEAI</name>
<feature type="domain" description="YscD-like Bon-like" evidence="4">
    <location>
        <begin position="288"/>
        <end position="347"/>
    </location>
</feature>
<reference evidence="7" key="2">
    <citation type="submission" date="2015-06" db="EMBL/GenBank/DDBJ databases">
        <authorList>
            <person name="Radhakrishnan R."/>
            <person name="Underwood A."/>
            <person name="Al-Shahib A."/>
        </authorList>
    </citation>
    <scope>NUCLEOTIDE SEQUENCE</scope>
    <source>
        <strain evidence="7">P19_London_7_VIM_2_05_10</strain>
    </source>
</reference>
<dbReference type="Pfam" id="PF21937">
    <property type="entry name" value="Yop-YscD_ppl_2nd"/>
    <property type="match status" value="1"/>
</dbReference>
<reference evidence="10 13" key="4">
    <citation type="submission" date="2017-08" db="EMBL/GenBank/DDBJ databases">
        <authorList>
            <person name="Feschi L."/>
            <person name="Jeukens J."/>
            <person name="Emond-Rheault J.-G."/>
            <person name="Kukavica-Ibrulj I."/>
            <person name="Boyle B."/>
            <person name="Levesque R.C."/>
        </authorList>
    </citation>
    <scope>NUCLEOTIDE SEQUENCE [LARGE SCALE GENOMIC DNA]</scope>
    <source>
        <strain evidence="10 13">PA-W36</strain>
    </source>
</reference>
<evidence type="ECO:0000259" key="3">
    <source>
        <dbReference type="Pfam" id="PF16697"/>
    </source>
</evidence>
<evidence type="ECO:0000313" key="14">
    <source>
        <dbReference type="Proteomes" id="UP000644192"/>
    </source>
</evidence>